<feature type="transmembrane region" description="Helical" evidence="1">
    <location>
        <begin position="141"/>
        <end position="161"/>
    </location>
</feature>
<gene>
    <name evidence="2" type="ORF">H9X91_10565</name>
</gene>
<feature type="transmembrane region" description="Helical" evidence="1">
    <location>
        <begin position="257"/>
        <end position="274"/>
    </location>
</feature>
<feature type="transmembrane region" description="Helical" evidence="1">
    <location>
        <begin position="205"/>
        <end position="223"/>
    </location>
</feature>
<evidence type="ECO:0000256" key="1">
    <source>
        <dbReference type="SAM" id="Phobius"/>
    </source>
</evidence>
<feature type="transmembrane region" description="Helical" evidence="1">
    <location>
        <begin position="78"/>
        <end position="100"/>
    </location>
</feature>
<name>A0ABS2FXW5_9FIRM</name>
<evidence type="ECO:0000313" key="3">
    <source>
        <dbReference type="Proteomes" id="UP000719500"/>
    </source>
</evidence>
<dbReference type="RefSeq" id="WP_204804918.1">
    <property type="nucleotide sequence ID" value="NZ_JACSNX010000018.1"/>
</dbReference>
<dbReference type="EMBL" id="JACSNX010000018">
    <property type="protein sequence ID" value="MBM6851876.1"/>
    <property type="molecule type" value="Genomic_DNA"/>
</dbReference>
<evidence type="ECO:0000313" key="2">
    <source>
        <dbReference type="EMBL" id="MBM6851876.1"/>
    </source>
</evidence>
<keyword evidence="1" id="KW-0472">Membrane</keyword>
<organism evidence="2 3">
    <name type="scientific">Oscillibacter valericigenes</name>
    <dbReference type="NCBI Taxonomy" id="351091"/>
    <lineage>
        <taxon>Bacteria</taxon>
        <taxon>Bacillati</taxon>
        <taxon>Bacillota</taxon>
        <taxon>Clostridia</taxon>
        <taxon>Eubacteriales</taxon>
        <taxon>Oscillospiraceae</taxon>
        <taxon>Oscillibacter</taxon>
    </lineage>
</organism>
<sequence length="287" mass="30468">MKKYVLWPLLAAAGGAGAFLLRLLQRSTGFESDTGLPVPGNLYAVLLVIWFVVLAAVCLLAARAILPADREDPPLFPAGFSVASAGLLTPAVMGIFLLAASGALDLLFSFSGASALTGGGEMVTVFVTGEGNQLFSGREHLLVGVLSLLTAASLFPAVPACRARPESEPRRPFQGALLLVPVCCLVVRLVLTYRAVSVDPSLADYYPELLAVVFLTLAFYRLSSFAFRAGRTRRFAVYTALAIALCLAALADRPDPARLLFYLGGALTLFGFLLQRTTVLAAPWDNT</sequence>
<keyword evidence="3" id="KW-1185">Reference proteome</keyword>
<proteinExistence type="predicted"/>
<protein>
    <submittedName>
        <fullName evidence="2">Uncharacterized protein</fullName>
    </submittedName>
</protein>
<dbReference type="Proteomes" id="UP000719500">
    <property type="component" value="Unassembled WGS sequence"/>
</dbReference>
<keyword evidence="1" id="KW-1133">Transmembrane helix</keyword>
<reference evidence="2 3" key="1">
    <citation type="journal article" date="2021" name="Sci. Rep.">
        <title>The distribution of antibiotic resistance genes in chicken gut microbiota commensals.</title>
        <authorList>
            <person name="Juricova H."/>
            <person name="Matiasovicova J."/>
            <person name="Kubasova T."/>
            <person name="Cejkova D."/>
            <person name="Rychlik I."/>
        </authorList>
    </citation>
    <scope>NUCLEOTIDE SEQUENCE [LARGE SCALE GENOMIC DNA]</scope>
    <source>
        <strain evidence="2 3">An411</strain>
    </source>
</reference>
<feature type="transmembrane region" description="Helical" evidence="1">
    <location>
        <begin position="173"/>
        <end position="193"/>
    </location>
</feature>
<comment type="caution">
    <text evidence="2">The sequence shown here is derived from an EMBL/GenBank/DDBJ whole genome shotgun (WGS) entry which is preliminary data.</text>
</comment>
<feature type="transmembrane region" description="Helical" evidence="1">
    <location>
        <begin position="42"/>
        <end position="66"/>
    </location>
</feature>
<keyword evidence="1" id="KW-0812">Transmembrane</keyword>
<feature type="transmembrane region" description="Helical" evidence="1">
    <location>
        <begin position="235"/>
        <end position="251"/>
    </location>
</feature>
<accession>A0ABS2FXW5</accession>